<keyword evidence="17" id="KW-1185">Reference proteome</keyword>
<dbReference type="InterPro" id="IPR036388">
    <property type="entry name" value="WH-like_DNA-bd_sf"/>
</dbReference>
<evidence type="ECO:0000256" key="7">
    <source>
        <dbReference type="ARBA" id="ARBA00023155"/>
    </source>
</evidence>
<evidence type="ECO:0000259" key="13">
    <source>
        <dbReference type="PROSITE" id="PS50071"/>
    </source>
</evidence>
<feature type="compositionally biased region" description="Polar residues" evidence="12">
    <location>
        <begin position="104"/>
        <end position="116"/>
    </location>
</feature>
<name>A0EYM0_NEMVE</name>
<keyword evidence="6 10" id="KW-0238">DNA-binding</keyword>
<dbReference type="InterPro" id="IPR043565">
    <property type="entry name" value="PAX_fam"/>
</dbReference>
<dbReference type="FunFam" id="1.10.10.60:FF:000679">
    <property type="entry name" value="Homeobox protein aristaless"/>
    <property type="match status" value="1"/>
</dbReference>
<dbReference type="AlphaFoldDB" id="A0EYM0"/>
<dbReference type="EMBL" id="DS469882">
    <property type="protein sequence ID" value="EDO31656.1"/>
    <property type="molecule type" value="Genomic_DNA"/>
</dbReference>
<evidence type="ECO:0000256" key="9">
    <source>
        <dbReference type="ARBA" id="ARBA00023242"/>
    </source>
</evidence>
<accession>A0EYM0</accession>
<keyword evidence="3" id="KW-0217">Developmental protein</keyword>
<feature type="domain" description="Paired" evidence="14">
    <location>
        <begin position="3"/>
        <end position="135"/>
    </location>
</feature>
<dbReference type="InterPro" id="IPR001356">
    <property type="entry name" value="HD"/>
</dbReference>
<dbReference type="SMART" id="SM00389">
    <property type="entry name" value="HOX"/>
    <property type="match status" value="1"/>
</dbReference>
<feature type="non-terminal residue" evidence="15">
    <location>
        <position position="229"/>
    </location>
</feature>
<gene>
    <name evidence="16" type="ORF">NEMVEDRAFT_v1g136480</name>
</gene>
<dbReference type="Pfam" id="PF00292">
    <property type="entry name" value="PAX"/>
    <property type="match status" value="1"/>
</dbReference>
<evidence type="ECO:0000256" key="8">
    <source>
        <dbReference type="ARBA" id="ARBA00023163"/>
    </source>
</evidence>
<dbReference type="PROSITE" id="PS00027">
    <property type="entry name" value="HOMEOBOX_1"/>
    <property type="match status" value="1"/>
</dbReference>
<evidence type="ECO:0000259" key="14">
    <source>
        <dbReference type="PROSITE" id="PS51057"/>
    </source>
</evidence>
<keyword evidence="7 10" id="KW-0371">Homeobox</keyword>
<dbReference type="SMART" id="SM00351">
    <property type="entry name" value="PAX"/>
    <property type="match status" value="1"/>
</dbReference>
<dbReference type="GO" id="GO:0005634">
    <property type="term" value="C:nucleus"/>
    <property type="evidence" value="ECO:0007669"/>
    <property type="project" value="UniProtKB-SubCell"/>
</dbReference>
<evidence type="ECO:0000256" key="6">
    <source>
        <dbReference type="ARBA" id="ARBA00023125"/>
    </source>
</evidence>
<evidence type="ECO:0000313" key="16">
    <source>
        <dbReference type="EMBL" id="EDO31656.1"/>
    </source>
</evidence>
<dbReference type="eggNOG" id="KOG0849">
    <property type="taxonomic scope" value="Eukaryota"/>
</dbReference>
<feature type="domain" description="Homeobox" evidence="13">
    <location>
        <begin position="162"/>
        <end position="222"/>
    </location>
</feature>
<comment type="subcellular location">
    <subcellularLocation>
        <location evidence="1 10 11">Nucleus</location>
    </subcellularLocation>
</comment>
<dbReference type="Pfam" id="PF00046">
    <property type="entry name" value="Homeodomain"/>
    <property type="match status" value="1"/>
</dbReference>
<dbReference type="PANTHER" id="PTHR45636">
    <property type="entry name" value="PAIRED BOX PROTEIN PAX-6-RELATED-RELATED"/>
    <property type="match status" value="1"/>
</dbReference>
<dbReference type="HOGENOM" id="CLU_019281_1_3_1"/>
<evidence type="ECO:0000256" key="12">
    <source>
        <dbReference type="SAM" id="MobiDB-lite"/>
    </source>
</evidence>
<dbReference type="GO" id="GO:0000978">
    <property type="term" value="F:RNA polymerase II cis-regulatory region sequence-specific DNA binding"/>
    <property type="evidence" value="ECO:0000318"/>
    <property type="project" value="GO_Central"/>
</dbReference>
<dbReference type="OMA" id="QSKCECV"/>
<dbReference type="Proteomes" id="UP000001593">
    <property type="component" value="Unassembled WGS sequence"/>
</dbReference>
<sequence>FQGQGKLNQLGGVFVNGKPLPISVRRRIIEMAEQGMKACEISRRLRVSHGCISKLLAKFQETAGRVHQRYSSTSTRQEDYTARSKSSQESSEPRAIVFGEESASRSTDSGSISLNSTQSRKSFTIASILDLETKKELPMGGIGLFRCTEDSAANAKHRRLVHYQRRNRTKFTAYQLEQLEDAYQKAKYPDVQARETLAQRLGVAESRVQVWFSNRRSKGKRKEKSQKAV</sequence>
<evidence type="ECO:0000256" key="3">
    <source>
        <dbReference type="ARBA" id="ARBA00022473"/>
    </source>
</evidence>
<feature type="non-terminal residue" evidence="15">
    <location>
        <position position="1"/>
    </location>
</feature>
<evidence type="ECO:0000256" key="5">
    <source>
        <dbReference type="ARBA" id="ARBA00023015"/>
    </source>
</evidence>
<evidence type="ECO:0000256" key="10">
    <source>
        <dbReference type="PROSITE-ProRule" id="PRU00108"/>
    </source>
</evidence>
<feature type="region of interest" description="Disordered" evidence="12">
    <location>
        <begin position="66"/>
        <end position="116"/>
    </location>
</feature>
<protein>
    <submittedName>
        <fullName evidence="15">PaxD4</fullName>
    </submittedName>
</protein>
<evidence type="ECO:0000313" key="17">
    <source>
        <dbReference type="Proteomes" id="UP000001593"/>
    </source>
</evidence>
<dbReference type="GO" id="GO:0000981">
    <property type="term" value="F:DNA-binding transcription factor activity, RNA polymerase II-specific"/>
    <property type="evidence" value="ECO:0000318"/>
    <property type="project" value="GO_Central"/>
</dbReference>
<feature type="DNA-binding region" description="Homeobox" evidence="10">
    <location>
        <begin position="164"/>
        <end position="223"/>
    </location>
</feature>
<evidence type="ECO:0000256" key="1">
    <source>
        <dbReference type="ARBA" id="ARBA00004123"/>
    </source>
</evidence>
<dbReference type="STRING" id="45351.A0EYM0"/>
<organism evidence="15">
    <name type="scientific">Nematostella vectensis</name>
    <name type="common">Starlet sea anemone</name>
    <dbReference type="NCBI Taxonomy" id="45351"/>
    <lineage>
        <taxon>Eukaryota</taxon>
        <taxon>Metazoa</taxon>
        <taxon>Cnidaria</taxon>
        <taxon>Anthozoa</taxon>
        <taxon>Hexacorallia</taxon>
        <taxon>Actiniaria</taxon>
        <taxon>Edwardsiidae</taxon>
        <taxon>Nematostella</taxon>
    </lineage>
</organism>
<dbReference type="PRINTS" id="PR00027">
    <property type="entry name" value="PAIREDBOX"/>
</dbReference>
<evidence type="ECO:0000256" key="2">
    <source>
        <dbReference type="ARBA" id="ARBA00005733"/>
    </source>
</evidence>
<keyword evidence="4" id="KW-0563">Paired box</keyword>
<dbReference type="InParanoid" id="A0EYM0"/>
<evidence type="ECO:0000256" key="11">
    <source>
        <dbReference type="RuleBase" id="RU000682"/>
    </source>
</evidence>
<evidence type="ECO:0000256" key="4">
    <source>
        <dbReference type="ARBA" id="ARBA00022724"/>
    </source>
</evidence>
<dbReference type="EMBL" id="DQ826416">
    <property type="protein sequence ID" value="ABI30250.1"/>
    <property type="molecule type" value="mRNA"/>
</dbReference>
<dbReference type="PANTHER" id="PTHR45636:SF49">
    <property type="entry name" value="PAIRED BOX PROTEIN 3 HOMOLOG"/>
    <property type="match status" value="1"/>
</dbReference>
<dbReference type="GO" id="GO:0006357">
    <property type="term" value="P:regulation of transcription by RNA polymerase II"/>
    <property type="evidence" value="ECO:0000318"/>
    <property type="project" value="GO_Central"/>
</dbReference>
<reference evidence="16 17" key="2">
    <citation type="journal article" date="2007" name="Science">
        <title>Sea anemone genome reveals ancestral eumetazoan gene repertoire and genomic organization.</title>
        <authorList>
            <person name="Putnam N.H."/>
            <person name="Srivastava M."/>
            <person name="Hellsten U."/>
            <person name="Dirks B."/>
            <person name="Chapman J."/>
            <person name="Salamov A."/>
            <person name="Terry A."/>
            <person name="Shapiro H."/>
            <person name="Lindquist E."/>
            <person name="Kapitonov V.V."/>
            <person name="Jurka J."/>
            <person name="Genikhovich G."/>
            <person name="Grigoriev I.V."/>
            <person name="Lucas S.M."/>
            <person name="Steele R.E."/>
            <person name="Finnerty J.R."/>
            <person name="Technau U."/>
            <person name="Martindale M.Q."/>
            <person name="Rokhsar D.S."/>
        </authorList>
    </citation>
    <scope>NUCLEOTIDE SEQUENCE [LARGE SCALE GENOMIC DNA]</scope>
    <source>
        <strain evidence="16">CH2 x CH6</strain>
        <strain evidence="17">CH2 X CH6</strain>
    </source>
</reference>
<dbReference type="PROSITE" id="PS51057">
    <property type="entry name" value="PAIRED_2"/>
    <property type="match status" value="1"/>
</dbReference>
<comment type="similarity">
    <text evidence="2">Belongs to the paired homeobox family.</text>
</comment>
<keyword evidence="8" id="KW-0804">Transcription</keyword>
<keyword evidence="5" id="KW-0805">Transcription regulation</keyword>
<reference evidence="15" key="1">
    <citation type="journal article" date="2007" name="Evol. Dev.">
        <title>Expression of Pax gene family members in the anthozoan cnidarian, Nematostella vectensis.</title>
        <authorList>
            <person name="Matus D.Q."/>
            <person name="Pang K."/>
            <person name="Daly M."/>
            <person name="Martindale M.Q."/>
        </authorList>
    </citation>
    <scope>NUCLEOTIDE SEQUENCE</scope>
</reference>
<dbReference type="PROSITE" id="PS50071">
    <property type="entry name" value="HOMEOBOX_2"/>
    <property type="match status" value="1"/>
</dbReference>
<evidence type="ECO:0000313" key="15">
    <source>
        <dbReference type="EMBL" id="ABI30250.1"/>
    </source>
</evidence>
<dbReference type="Gene3D" id="1.10.10.10">
    <property type="entry name" value="Winged helix-like DNA-binding domain superfamily/Winged helix DNA-binding domain"/>
    <property type="match status" value="1"/>
</dbReference>
<dbReference type="CDD" id="cd00086">
    <property type="entry name" value="homeodomain"/>
    <property type="match status" value="1"/>
</dbReference>
<dbReference type="InterPro" id="IPR009057">
    <property type="entry name" value="Homeodomain-like_sf"/>
</dbReference>
<dbReference type="Gene3D" id="1.10.10.60">
    <property type="entry name" value="Homeodomain-like"/>
    <property type="match status" value="1"/>
</dbReference>
<dbReference type="InterPro" id="IPR017970">
    <property type="entry name" value="Homeobox_CS"/>
</dbReference>
<proteinExistence type="evidence at transcript level"/>
<keyword evidence="9 10" id="KW-0539">Nucleus</keyword>
<dbReference type="InterPro" id="IPR001523">
    <property type="entry name" value="Paired_dom"/>
</dbReference>
<dbReference type="SUPFAM" id="SSF46689">
    <property type="entry name" value="Homeodomain-like"/>
    <property type="match status" value="2"/>
</dbReference>